<organism evidence="2 3">
    <name type="scientific">Dracunculus medinensis</name>
    <name type="common">Guinea worm</name>
    <dbReference type="NCBI Taxonomy" id="318479"/>
    <lineage>
        <taxon>Eukaryota</taxon>
        <taxon>Metazoa</taxon>
        <taxon>Ecdysozoa</taxon>
        <taxon>Nematoda</taxon>
        <taxon>Chromadorea</taxon>
        <taxon>Rhabditida</taxon>
        <taxon>Spirurina</taxon>
        <taxon>Dracunculoidea</taxon>
        <taxon>Dracunculidae</taxon>
        <taxon>Dracunculus</taxon>
    </lineage>
</organism>
<dbReference type="GO" id="GO:0032543">
    <property type="term" value="P:mitochondrial translation"/>
    <property type="evidence" value="ECO:0007669"/>
    <property type="project" value="InterPro"/>
</dbReference>
<accession>A0A0N4U6W6</accession>
<dbReference type="AlphaFoldDB" id="A0A0N4U6W6"/>
<dbReference type="GO" id="GO:0005761">
    <property type="term" value="C:mitochondrial ribosome"/>
    <property type="evidence" value="ECO:0007669"/>
    <property type="project" value="InterPro"/>
</dbReference>
<dbReference type="Proteomes" id="UP000038040">
    <property type="component" value="Unplaced"/>
</dbReference>
<name>A0A0N4U6W6_DRAME</name>
<feature type="compositionally biased region" description="Basic and acidic residues" evidence="1">
    <location>
        <begin position="92"/>
        <end position="104"/>
    </location>
</feature>
<dbReference type="InterPro" id="IPR033620">
    <property type="entry name" value="Ribosomal_mS37_met"/>
</dbReference>
<protein>
    <submittedName>
        <fullName evidence="3">CHCH domain-containing protein</fullName>
    </submittedName>
</protein>
<dbReference type="PANTHER" id="PTHR31278:SF2">
    <property type="entry name" value="SMALL RIBOSOMAL SUBUNIT PROTEIN MS37"/>
    <property type="match status" value="1"/>
</dbReference>
<dbReference type="GO" id="GO:0005654">
    <property type="term" value="C:nucleoplasm"/>
    <property type="evidence" value="ECO:0007669"/>
    <property type="project" value="TreeGrafter"/>
</dbReference>
<dbReference type="GO" id="GO:0003723">
    <property type="term" value="F:RNA binding"/>
    <property type="evidence" value="ECO:0007669"/>
    <property type="project" value="TreeGrafter"/>
</dbReference>
<reference evidence="3" key="1">
    <citation type="submission" date="2017-02" db="UniProtKB">
        <authorList>
            <consortium name="WormBaseParasite"/>
        </authorList>
    </citation>
    <scope>IDENTIFICATION</scope>
</reference>
<feature type="region of interest" description="Disordered" evidence="1">
    <location>
        <begin position="72"/>
        <end position="104"/>
    </location>
</feature>
<evidence type="ECO:0000313" key="2">
    <source>
        <dbReference type="Proteomes" id="UP000038040"/>
    </source>
</evidence>
<dbReference type="PANTHER" id="PTHR31278">
    <property type="entry name" value="CHCHD1"/>
    <property type="match status" value="1"/>
</dbReference>
<evidence type="ECO:0000256" key="1">
    <source>
        <dbReference type="SAM" id="MobiDB-lite"/>
    </source>
</evidence>
<dbReference type="WBParaSite" id="DME_0000269701-mRNA-1">
    <property type="protein sequence ID" value="DME_0000269701-mRNA-1"/>
    <property type="gene ID" value="DME_0000269701"/>
</dbReference>
<proteinExistence type="predicted"/>
<evidence type="ECO:0000313" key="3">
    <source>
        <dbReference type="WBParaSite" id="DME_0000269701-mRNA-1"/>
    </source>
</evidence>
<sequence length="104" mass="12021">LLFQCLRKWEFDDLHCKSQHKAYFDCTASAALTLQQFKMAARDGTLGESKMHESGASVAQINRLMTLFPQPGLGKRPYRKMKRLPDQSYADDIFHRQNKEGKRS</sequence>